<feature type="signal peptide" evidence="3">
    <location>
        <begin position="1"/>
        <end position="25"/>
    </location>
</feature>
<dbReference type="InterPro" id="IPR001424">
    <property type="entry name" value="SOD_Cu_Zn_dom"/>
</dbReference>
<evidence type="ECO:0000313" key="5">
    <source>
        <dbReference type="EMBL" id="MBC2602464.1"/>
    </source>
</evidence>
<evidence type="ECO:0000256" key="3">
    <source>
        <dbReference type="SAM" id="SignalP"/>
    </source>
</evidence>
<dbReference type="GO" id="GO:0005507">
    <property type="term" value="F:copper ion binding"/>
    <property type="evidence" value="ECO:0007669"/>
    <property type="project" value="InterPro"/>
</dbReference>
<feature type="chain" id="PRO_5030954406" evidence="3">
    <location>
        <begin position="26"/>
        <end position="236"/>
    </location>
</feature>
<feature type="domain" description="Superoxide dismutase copper/zinc binding" evidence="4">
    <location>
        <begin position="99"/>
        <end position="226"/>
    </location>
</feature>
<proteinExistence type="inferred from homology"/>
<dbReference type="PRINTS" id="PR00068">
    <property type="entry name" value="CUZNDISMTASE"/>
</dbReference>
<dbReference type="Proteomes" id="UP000525652">
    <property type="component" value="Unassembled WGS sequence"/>
</dbReference>
<dbReference type="InterPro" id="IPR024134">
    <property type="entry name" value="SOD_Cu/Zn_/chaperone"/>
</dbReference>
<dbReference type="CDD" id="cd00305">
    <property type="entry name" value="Cu-Zn_Superoxide_Dismutase"/>
    <property type="match status" value="1"/>
</dbReference>
<feature type="compositionally biased region" description="Basic and acidic residues" evidence="2">
    <location>
        <begin position="55"/>
        <end position="75"/>
    </location>
</feature>
<dbReference type="PROSITE" id="PS00087">
    <property type="entry name" value="SOD_CU_ZN_1"/>
    <property type="match status" value="1"/>
</dbReference>
<gene>
    <name evidence="5" type="ORF">H5P30_11810</name>
</gene>
<dbReference type="AlphaFoldDB" id="A0A7X1E4V6"/>
<dbReference type="EMBL" id="JACHVA010000092">
    <property type="protein sequence ID" value="MBC2602464.1"/>
    <property type="molecule type" value="Genomic_DNA"/>
</dbReference>
<dbReference type="RefSeq" id="WP_185693147.1">
    <property type="nucleotide sequence ID" value="NZ_JACHVA010000092.1"/>
</dbReference>
<dbReference type="PANTHER" id="PTHR10003">
    <property type="entry name" value="SUPEROXIDE DISMUTASE CU-ZN -RELATED"/>
    <property type="match status" value="1"/>
</dbReference>
<comment type="similarity">
    <text evidence="1">Belongs to the Cu-Zn superoxide dismutase family.</text>
</comment>
<evidence type="ECO:0000256" key="1">
    <source>
        <dbReference type="ARBA" id="ARBA00010457"/>
    </source>
</evidence>
<dbReference type="Gene3D" id="2.60.40.200">
    <property type="entry name" value="Superoxide dismutase, copper/zinc binding domain"/>
    <property type="match status" value="1"/>
</dbReference>
<comment type="caution">
    <text evidence="5">The sequence shown here is derived from an EMBL/GenBank/DDBJ whole genome shotgun (WGS) entry which is preliminary data.</text>
</comment>
<dbReference type="GO" id="GO:0006801">
    <property type="term" value="P:superoxide metabolic process"/>
    <property type="evidence" value="ECO:0007669"/>
    <property type="project" value="InterPro"/>
</dbReference>
<name>A0A7X1E4V6_9BACT</name>
<accession>A0A7X1E4V6</accession>
<feature type="region of interest" description="Disordered" evidence="2">
    <location>
        <begin position="53"/>
        <end position="79"/>
    </location>
</feature>
<evidence type="ECO:0000313" key="6">
    <source>
        <dbReference type="Proteomes" id="UP000525652"/>
    </source>
</evidence>
<keyword evidence="3" id="KW-0732">Signal</keyword>
<evidence type="ECO:0000259" key="4">
    <source>
        <dbReference type="Pfam" id="PF00080"/>
    </source>
</evidence>
<keyword evidence="6" id="KW-1185">Reference proteome</keyword>
<dbReference type="Pfam" id="PF00080">
    <property type="entry name" value="Sod_Cu"/>
    <property type="match status" value="1"/>
</dbReference>
<organism evidence="5 6">
    <name type="scientific">Puniceicoccus vermicola</name>
    <dbReference type="NCBI Taxonomy" id="388746"/>
    <lineage>
        <taxon>Bacteria</taxon>
        <taxon>Pseudomonadati</taxon>
        <taxon>Verrucomicrobiota</taxon>
        <taxon>Opitutia</taxon>
        <taxon>Puniceicoccales</taxon>
        <taxon>Puniceicoccaceae</taxon>
        <taxon>Puniceicoccus</taxon>
    </lineage>
</organism>
<dbReference type="SUPFAM" id="SSF49329">
    <property type="entry name" value="Cu,Zn superoxide dismutase-like"/>
    <property type="match status" value="1"/>
</dbReference>
<protein>
    <submittedName>
        <fullName evidence="5">Superoxide dismutase family protein</fullName>
    </submittedName>
</protein>
<sequence length="236" mass="24037">MNSSKLITSSLLAVLCLFGASFATAGVNGPGPQSIKHHSKLNLEGLLANNSDGEVASKEATSDESADSHDNHGDASDSDAGNVKLLVAVVTPTAGNDTSGTVYFAKSADGLKVWGTIKGLSPGNHGFHVHQYGDITAADGTSAGGHFNPHHQPHAGPDAKHRHVGDLGNITANKDGVAEFSFIDTKLSIQGANSILGRGLIVHQGADDLTSQPTGAAGPRVGMAVIGVANPDDLKK</sequence>
<evidence type="ECO:0000256" key="2">
    <source>
        <dbReference type="SAM" id="MobiDB-lite"/>
    </source>
</evidence>
<dbReference type="InterPro" id="IPR018152">
    <property type="entry name" value="SOD_Cu/Zn_BS"/>
</dbReference>
<reference evidence="5 6" key="1">
    <citation type="submission" date="2020-07" db="EMBL/GenBank/DDBJ databases">
        <authorList>
            <person name="Feng X."/>
        </authorList>
    </citation>
    <scope>NUCLEOTIDE SEQUENCE [LARGE SCALE GENOMIC DNA]</scope>
    <source>
        <strain evidence="5 6">JCM14086</strain>
    </source>
</reference>
<dbReference type="InterPro" id="IPR036423">
    <property type="entry name" value="SOD-like_Cu/Zn_dom_sf"/>
</dbReference>